<dbReference type="STRING" id="1235802.C823_00989"/>
<comment type="similarity">
    <text evidence="1">Belongs to the methyltransferase superfamily.</text>
</comment>
<dbReference type="PANTHER" id="PTHR44942">
    <property type="entry name" value="METHYLTRANSF_11 DOMAIN-CONTAINING PROTEIN"/>
    <property type="match status" value="1"/>
</dbReference>
<evidence type="ECO:0000259" key="4">
    <source>
        <dbReference type="Pfam" id="PF08241"/>
    </source>
</evidence>
<dbReference type="InterPro" id="IPR029063">
    <property type="entry name" value="SAM-dependent_MTases_sf"/>
</dbReference>
<evidence type="ECO:0000256" key="2">
    <source>
        <dbReference type="ARBA" id="ARBA00022603"/>
    </source>
</evidence>
<evidence type="ECO:0000256" key="1">
    <source>
        <dbReference type="ARBA" id="ARBA00008361"/>
    </source>
</evidence>
<evidence type="ECO:0000256" key="3">
    <source>
        <dbReference type="ARBA" id="ARBA00022679"/>
    </source>
</evidence>
<dbReference type="eggNOG" id="COG2226">
    <property type="taxonomic scope" value="Bacteria"/>
</dbReference>
<proteinExistence type="inferred from homology"/>
<accession>N2BBH1</accession>
<gene>
    <name evidence="5" type="ORF">C823_00989</name>
</gene>
<dbReference type="OrthoDB" id="9804312at2"/>
<keyword evidence="6" id="KW-1185">Reference proteome</keyword>
<name>N2BBH1_9FIRM</name>
<keyword evidence="2" id="KW-0489">Methyltransferase</keyword>
<comment type="caution">
    <text evidence="5">The sequence shown here is derived from an EMBL/GenBank/DDBJ whole genome shotgun (WGS) entry which is preliminary data.</text>
</comment>
<dbReference type="GO" id="GO:0008757">
    <property type="term" value="F:S-adenosylmethionine-dependent methyltransferase activity"/>
    <property type="evidence" value="ECO:0007669"/>
    <property type="project" value="InterPro"/>
</dbReference>
<dbReference type="InterPro" id="IPR013216">
    <property type="entry name" value="Methyltransf_11"/>
</dbReference>
<feature type="domain" description="Methyltransferase type 11" evidence="4">
    <location>
        <begin position="38"/>
        <end position="126"/>
    </location>
</feature>
<protein>
    <recommendedName>
        <fullName evidence="4">Methyltransferase type 11 domain-containing protein</fullName>
    </recommendedName>
</protein>
<dbReference type="Proteomes" id="UP000012589">
    <property type="component" value="Unassembled WGS sequence"/>
</dbReference>
<dbReference type="GO" id="GO:0032259">
    <property type="term" value="P:methylation"/>
    <property type="evidence" value="ECO:0007669"/>
    <property type="project" value="UniProtKB-KW"/>
</dbReference>
<reference evidence="5 6" key="1">
    <citation type="journal article" date="2014" name="Genome Announc.">
        <title>Draft genome sequences of the altered schaedler flora, a defined bacterial community from gnotobiotic mice.</title>
        <authorList>
            <person name="Wannemuehler M.J."/>
            <person name="Overstreet A.M."/>
            <person name="Ward D.V."/>
            <person name="Phillips G.J."/>
        </authorList>
    </citation>
    <scope>NUCLEOTIDE SEQUENCE [LARGE SCALE GENOMIC DNA]</scope>
    <source>
        <strain evidence="5 6">ASF492</strain>
    </source>
</reference>
<dbReference type="HOGENOM" id="CLU_037990_8_0_9"/>
<dbReference type="SUPFAM" id="SSF53335">
    <property type="entry name" value="S-adenosyl-L-methionine-dependent methyltransferases"/>
    <property type="match status" value="1"/>
</dbReference>
<dbReference type="CDD" id="cd02440">
    <property type="entry name" value="AdoMet_MTases"/>
    <property type="match status" value="1"/>
</dbReference>
<evidence type="ECO:0000313" key="6">
    <source>
        <dbReference type="Proteomes" id="UP000012589"/>
    </source>
</evidence>
<organism evidence="5 6">
    <name type="scientific">Eubacterium plexicaudatum ASF492</name>
    <dbReference type="NCBI Taxonomy" id="1235802"/>
    <lineage>
        <taxon>Bacteria</taxon>
        <taxon>Bacillati</taxon>
        <taxon>Bacillota</taxon>
        <taxon>Clostridia</taxon>
        <taxon>Eubacteriales</taxon>
        <taxon>Eubacteriaceae</taxon>
        <taxon>Eubacterium</taxon>
    </lineage>
</organism>
<dbReference type="PATRIC" id="fig|1235802.3.peg.1059"/>
<sequence length="261" mass="30723">MDYTNRAKVYNIYRKADYRLTNKIIELLSLEKNSIIADIGAGTGNYSLEIRNQGYNVIAIEPSRQMIEECVDKKLVYINSPAEYIALDDNTIDGAIIINAIHHFKDIYSSLREIRRIIKSGMLLIFTFDPKICSKLWLYEYWPYSRMYLNKFYMDINELKDIVSQICETKVEEIAFDIPIDFEDTFSSALWGRPDLLLENERRLTMSLFNFMKPAQVKEGVEKLRKDLTLGIWQKKYTHLVNAQFYDVGCRFLKLYLNPKK</sequence>
<dbReference type="EMBL" id="AQFT01000027">
    <property type="protein sequence ID" value="EMZ35833.1"/>
    <property type="molecule type" value="Genomic_DNA"/>
</dbReference>
<dbReference type="PANTHER" id="PTHR44942:SF4">
    <property type="entry name" value="METHYLTRANSFERASE TYPE 11 DOMAIN-CONTAINING PROTEIN"/>
    <property type="match status" value="1"/>
</dbReference>
<dbReference type="Pfam" id="PF08241">
    <property type="entry name" value="Methyltransf_11"/>
    <property type="match status" value="1"/>
</dbReference>
<dbReference type="InterPro" id="IPR051052">
    <property type="entry name" value="Diverse_substrate_MTase"/>
</dbReference>
<keyword evidence="3" id="KW-0808">Transferase</keyword>
<dbReference type="Gene3D" id="3.40.50.150">
    <property type="entry name" value="Vaccinia Virus protein VP39"/>
    <property type="match status" value="1"/>
</dbReference>
<dbReference type="AlphaFoldDB" id="N2BBH1"/>
<evidence type="ECO:0000313" key="5">
    <source>
        <dbReference type="EMBL" id="EMZ35833.1"/>
    </source>
</evidence>